<dbReference type="InterPro" id="IPR018062">
    <property type="entry name" value="HTH_AraC-typ_CS"/>
</dbReference>
<proteinExistence type="predicted"/>
<keyword evidence="2" id="KW-0238">DNA-binding</keyword>
<dbReference type="Pfam" id="PF12833">
    <property type="entry name" value="HTH_18"/>
    <property type="match status" value="1"/>
</dbReference>
<feature type="transmembrane region" description="Helical" evidence="5">
    <location>
        <begin position="112"/>
        <end position="131"/>
    </location>
</feature>
<evidence type="ECO:0000259" key="6">
    <source>
        <dbReference type="PROSITE" id="PS01124"/>
    </source>
</evidence>
<evidence type="ECO:0000256" key="5">
    <source>
        <dbReference type="SAM" id="Phobius"/>
    </source>
</evidence>
<dbReference type="EMBL" id="CP158568">
    <property type="protein sequence ID" value="XBY44999.1"/>
    <property type="molecule type" value="Genomic_DNA"/>
</dbReference>
<dbReference type="GO" id="GO:0043565">
    <property type="term" value="F:sequence-specific DNA binding"/>
    <property type="evidence" value="ECO:0007669"/>
    <property type="project" value="InterPro"/>
</dbReference>
<keyword evidence="5" id="KW-0472">Membrane</keyword>
<dbReference type="KEGG" id="mflg:ABS361_01460"/>
<dbReference type="InterPro" id="IPR018060">
    <property type="entry name" value="HTH_AraC"/>
</dbReference>
<feature type="transmembrane region" description="Helical" evidence="5">
    <location>
        <begin position="57"/>
        <end position="78"/>
    </location>
</feature>
<keyword evidence="5" id="KW-0812">Transmembrane</keyword>
<dbReference type="PROSITE" id="PS00041">
    <property type="entry name" value="HTH_ARAC_FAMILY_1"/>
    <property type="match status" value="1"/>
</dbReference>
<gene>
    <name evidence="7" type="ORF">ABS361_01460</name>
</gene>
<sequence length="363" mass="38168">MLAIPVPFVVAIVLAILLGVIVSRREGRSMLPLTVFLGAALIQATLVGLRWSVDWQVARLIQPFGAALAPPLAWWVVADLSGARLGSTRRALAGAGVVTVLLALWWRQPIDAGLIGLYLAAGGAILTVALGGADRFGAARLADVGRARFASAVLGVLLIASAGVDALTGIALYQHGPTVEARRQAAAIISIGSLVVLLTAAAATIVIASTRTADVEKEADAGIPPDPEPEAAAGEAEDAAVEAESLRAVDLVVLGEVDAVLRGRALYRDPDLSLDRLARRVHRPARMISGAINRVHGMNVSQYVNGLRVEDALRLLAETDRPVTAILHEVGFQTKSNFHREFSRVAGCSPSEWRARARGDAEA</sequence>
<keyword evidence="1" id="KW-0805">Transcription regulation</keyword>
<dbReference type="SUPFAM" id="SSF46689">
    <property type="entry name" value="Homeodomain-like"/>
    <property type="match status" value="1"/>
</dbReference>
<feature type="domain" description="HTH araC/xylS-type" evidence="6">
    <location>
        <begin position="255"/>
        <end position="356"/>
    </location>
</feature>
<dbReference type="RefSeq" id="WP_407050092.1">
    <property type="nucleotide sequence ID" value="NZ_CP158568.1"/>
</dbReference>
<dbReference type="PANTHER" id="PTHR43280:SF29">
    <property type="entry name" value="ARAC-FAMILY TRANSCRIPTIONAL REGULATOR"/>
    <property type="match status" value="1"/>
</dbReference>
<dbReference type="GO" id="GO:0003700">
    <property type="term" value="F:DNA-binding transcription factor activity"/>
    <property type="evidence" value="ECO:0007669"/>
    <property type="project" value="InterPro"/>
</dbReference>
<evidence type="ECO:0000256" key="3">
    <source>
        <dbReference type="ARBA" id="ARBA00023163"/>
    </source>
</evidence>
<evidence type="ECO:0000256" key="1">
    <source>
        <dbReference type="ARBA" id="ARBA00023015"/>
    </source>
</evidence>
<feature type="transmembrane region" description="Helical" evidence="5">
    <location>
        <begin position="30"/>
        <end position="51"/>
    </location>
</feature>
<dbReference type="PROSITE" id="PS01124">
    <property type="entry name" value="HTH_ARAC_FAMILY_2"/>
    <property type="match status" value="1"/>
</dbReference>
<dbReference type="PANTHER" id="PTHR43280">
    <property type="entry name" value="ARAC-FAMILY TRANSCRIPTIONAL REGULATOR"/>
    <property type="match status" value="1"/>
</dbReference>
<dbReference type="AlphaFoldDB" id="A0AAU7XDQ6"/>
<protein>
    <submittedName>
        <fullName evidence="7">Helix-turn-helix domain-containing protein</fullName>
    </submittedName>
</protein>
<feature type="transmembrane region" description="Helical" evidence="5">
    <location>
        <begin position="90"/>
        <end position="106"/>
    </location>
</feature>
<keyword evidence="3" id="KW-0804">Transcription</keyword>
<accession>A0AAU7XDQ6</accession>
<feature type="transmembrane region" description="Helical" evidence="5">
    <location>
        <begin position="6"/>
        <end position="23"/>
    </location>
</feature>
<reference evidence="7" key="1">
    <citation type="submission" date="2024-06" db="EMBL/GenBank/DDBJ databases">
        <title>Methylostella associata gen. nov., sp. nov., a novel Ancalomicrobiaceae-affiliated facultatively methylotrophic bacteria that feed on methanotrophs of the genus Methylococcus.</title>
        <authorList>
            <person name="Saltykova V."/>
            <person name="Danilova O.V."/>
            <person name="Oshkin I.Y."/>
            <person name="Belova S.E."/>
            <person name="Pimenov N.V."/>
            <person name="Dedysh S.N."/>
        </authorList>
    </citation>
    <scope>NUCLEOTIDE SEQUENCE</scope>
    <source>
        <strain evidence="7">S20</strain>
    </source>
</reference>
<dbReference type="InterPro" id="IPR009057">
    <property type="entry name" value="Homeodomain-like_sf"/>
</dbReference>
<name>A0AAU7XDQ6_9HYPH</name>
<evidence type="ECO:0000256" key="4">
    <source>
        <dbReference type="SAM" id="MobiDB-lite"/>
    </source>
</evidence>
<keyword evidence="5" id="KW-1133">Transmembrane helix</keyword>
<dbReference type="SMART" id="SM00342">
    <property type="entry name" value="HTH_ARAC"/>
    <property type="match status" value="1"/>
</dbReference>
<feature type="region of interest" description="Disordered" evidence="4">
    <location>
        <begin position="216"/>
        <end position="237"/>
    </location>
</feature>
<organism evidence="7">
    <name type="scientific">Methyloraptor flagellatus</name>
    <dbReference type="NCBI Taxonomy" id="3162530"/>
    <lineage>
        <taxon>Bacteria</taxon>
        <taxon>Pseudomonadati</taxon>
        <taxon>Pseudomonadota</taxon>
        <taxon>Alphaproteobacteria</taxon>
        <taxon>Hyphomicrobiales</taxon>
        <taxon>Ancalomicrobiaceae</taxon>
        <taxon>Methyloraptor</taxon>
    </lineage>
</organism>
<dbReference type="Gene3D" id="1.10.10.60">
    <property type="entry name" value="Homeodomain-like"/>
    <property type="match status" value="1"/>
</dbReference>
<feature type="transmembrane region" description="Helical" evidence="5">
    <location>
        <begin position="185"/>
        <end position="208"/>
    </location>
</feature>
<feature type="transmembrane region" description="Helical" evidence="5">
    <location>
        <begin position="152"/>
        <end position="173"/>
    </location>
</feature>
<evidence type="ECO:0000313" key="7">
    <source>
        <dbReference type="EMBL" id="XBY44999.1"/>
    </source>
</evidence>
<evidence type="ECO:0000256" key="2">
    <source>
        <dbReference type="ARBA" id="ARBA00023125"/>
    </source>
</evidence>